<name>A0A366DMI0_9BACI</name>
<dbReference type="STRING" id="200904.GCA_900168775_03169"/>
<gene>
    <name evidence="1" type="ORF">DES48_1197</name>
</gene>
<dbReference type="Proteomes" id="UP000252254">
    <property type="component" value="Unassembled WGS sequence"/>
</dbReference>
<sequence>MIYHKVELESLNKTVNIPLYEDELYCQCPKCGIEQEVDDEMMKSIYFEGGDLGSTSFICPDCTKKHFYKE</sequence>
<keyword evidence="2" id="KW-1185">Reference proteome</keyword>
<protein>
    <submittedName>
        <fullName evidence="1">Uncharacterized protein</fullName>
    </submittedName>
</protein>
<reference evidence="1 2" key="1">
    <citation type="submission" date="2018-06" db="EMBL/GenBank/DDBJ databases">
        <title>Genomic Encyclopedia of Type Strains, Phase IV (KMG-IV): sequencing the most valuable type-strain genomes for metagenomic binning, comparative biology and taxonomic classification.</title>
        <authorList>
            <person name="Goeker M."/>
        </authorList>
    </citation>
    <scope>NUCLEOTIDE SEQUENCE [LARGE SCALE GENOMIC DNA]</scope>
    <source>
        <strain evidence="1 2">DSM 15140</strain>
    </source>
</reference>
<evidence type="ECO:0000313" key="2">
    <source>
        <dbReference type="Proteomes" id="UP000252254"/>
    </source>
</evidence>
<proteinExistence type="predicted"/>
<dbReference type="AlphaFoldDB" id="A0A366DMI0"/>
<organism evidence="1 2">
    <name type="scientific">Paraliobacillus ryukyuensis</name>
    <dbReference type="NCBI Taxonomy" id="200904"/>
    <lineage>
        <taxon>Bacteria</taxon>
        <taxon>Bacillati</taxon>
        <taxon>Bacillota</taxon>
        <taxon>Bacilli</taxon>
        <taxon>Bacillales</taxon>
        <taxon>Bacillaceae</taxon>
        <taxon>Paraliobacillus</taxon>
    </lineage>
</organism>
<evidence type="ECO:0000313" key="1">
    <source>
        <dbReference type="EMBL" id="RBO91282.1"/>
    </source>
</evidence>
<comment type="caution">
    <text evidence="1">The sequence shown here is derived from an EMBL/GenBank/DDBJ whole genome shotgun (WGS) entry which is preliminary data.</text>
</comment>
<accession>A0A366DMI0</accession>
<dbReference type="EMBL" id="QNRI01000019">
    <property type="protein sequence ID" value="RBO91282.1"/>
    <property type="molecule type" value="Genomic_DNA"/>
</dbReference>